<dbReference type="STRING" id="1891926.Fuma_01189"/>
<dbReference type="InterPro" id="IPR003673">
    <property type="entry name" value="CoA-Trfase_fam_III"/>
</dbReference>
<protein>
    <submittedName>
        <fullName evidence="2">Crotonobetainyl-CoA:carnitine CoA-transferase</fullName>
        <ecNumber evidence="2">2.8.3.-</ecNumber>
    </submittedName>
</protein>
<feature type="region of interest" description="Disordered" evidence="1">
    <location>
        <begin position="606"/>
        <end position="625"/>
    </location>
</feature>
<gene>
    <name evidence="2" type="primary">caiB</name>
    <name evidence="2" type="ORF">Fuma_01189</name>
</gene>
<evidence type="ECO:0000313" key="3">
    <source>
        <dbReference type="Proteomes" id="UP000187735"/>
    </source>
</evidence>
<dbReference type="GO" id="GO:0016740">
    <property type="term" value="F:transferase activity"/>
    <property type="evidence" value="ECO:0007669"/>
    <property type="project" value="UniProtKB-KW"/>
</dbReference>
<dbReference type="Pfam" id="PF02515">
    <property type="entry name" value="CoA_transf_3"/>
    <property type="match status" value="2"/>
</dbReference>
<accession>A0A1P8WC12</accession>
<dbReference type="AlphaFoldDB" id="A0A1P8WC12"/>
<feature type="compositionally biased region" description="Polar residues" evidence="1">
    <location>
        <begin position="606"/>
        <end position="615"/>
    </location>
</feature>
<dbReference type="KEGG" id="fmr:Fuma_01189"/>
<dbReference type="Gene3D" id="3.30.1540.10">
    <property type="entry name" value="formyl-coa transferase, domain 3"/>
    <property type="match status" value="1"/>
</dbReference>
<proteinExistence type="predicted"/>
<evidence type="ECO:0000313" key="2">
    <source>
        <dbReference type="EMBL" id="APZ91600.1"/>
    </source>
</evidence>
<keyword evidence="2" id="KW-0808">Transferase</keyword>
<dbReference type="PANTHER" id="PTHR48228">
    <property type="entry name" value="SUCCINYL-COA--D-CITRAMALATE COA-TRANSFERASE"/>
    <property type="match status" value="1"/>
</dbReference>
<name>A0A1P8WC12_9PLAN</name>
<dbReference type="Proteomes" id="UP000187735">
    <property type="component" value="Chromosome"/>
</dbReference>
<dbReference type="OrthoDB" id="9797653at2"/>
<dbReference type="SUPFAM" id="SSF89796">
    <property type="entry name" value="CoA-transferase family III (CaiB/BaiF)"/>
    <property type="match status" value="2"/>
</dbReference>
<dbReference type="Gene3D" id="3.40.50.10540">
    <property type="entry name" value="Crotonobetainyl-coa:carnitine coa-transferase, domain 1"/>
    <property type="match status" value="2"/>
</dbReference>
<feature type="region of interest" description="Disordered" evidence="1">
    <location>
        <begin position="393"/>
        <end position="418"/>
    </location>
</feature>
<organism evidence="2 3">
    <name type="scientific">Fuerstiella marisgermanici</name>
    <dbReference type="NCBI Taxonomy" id="1891926"/>
    <lineage>
        <taxon>Bacteria</taxon>
        <taxon>Pseudomonadati</taxon>
        <taxon>Planctomycetota</taxon>
        <taxon>Planctomycetia</taxon>
        <taxon>Planctomycetales</taxon>
        <taxon>Planctomycetaceae</taxon>
        <taxon>Fuerstiella</taxon>
    </lineage>
</organism>
<dbReference type="RefSeq" id="WP_077023332.1">
    <property type="nucleotide sequence ID" value="NZ_CP017641.1"/>
</dbReference>
<keyword evidence="3" id="KW-1185">Reference proteome</keyword>
<dbReference type="EC" id="2.8.3.-" evidence="2"/>
<dbReference type="InterPro" id="IPR044855">
    <property type="entry name" value="CoA-Trfase_III_dom3_sf"/>
</dbReference>
<reference evidence="2 3" key="1">
    <citation type="journal article" date="2016" name="Front. Microbiol.">
        <title>Fuerstia marisgermanicae gen. nov., sp. nov., an Unusual Member of the Phylum Planctomycetes from the German Wadden Sea.</title>
        <authorList>
            <person name="Kohn T."/>
            <person name="Heuer A."/>
            <person name="Jogler M."/>
            <person name="Vollmers J."/>
            <person name="Boedeker C."/>
            <person name="Bunk B."/>
            <person name="Rast P."/>
            <person name="Borchert D."/>
            <person name="Glockner I."/>
            <person name="Freese H.M."/>
            <person name="Klenk H.P."/>
            <person name="Overmann J."/>
            <person name="Kaster A.K."/>
            <person name="Rohde M."/>
            <person name="Wiegand S."/>
            <person name="Jogler C."/>
        </authorList>
    </citation>
    <scope>NUCLEOTIDE SEQUENCE [LARGE SCALE GENOMIC DNA]</scope>
    <source>
        <strain evidence="2 3">NH11</strain>
    </source>
</reference>
<sequence length="797" mass="86296">MSQQRQPYDGIRIAERSNLLTGRLIGQMFADQGATVYVERADDYSADEHDEYLDRNKIAVAPSSLDDTHTMDVIIVDGSDQVPRLPGQTVLHVVAALPGDEVYGHLPDDCSEDLLNALVGFFTDMATTGKLLGRPVTYTPLPLCSIYAAVTGANLVAAALFDRQRTGQGRDLWTSRLAGGVSAIGSLAMKVEGLPEHLRPVDVTGGSPTSMTKEEFMQLIESAKNDPEKELWLEQQLIPLASPYETSDGRLVMPLGAINRRLCERLLKELGIYDKAIERGMVDVNPYRAENLKHRGKNLAEGVSLTFENSSWLAGELAEAFKQKTAAQWEQRLAGELKIAFGGLNSWQQWKESSAAHAAKIFAKVEGHSRPQIGRVGWIDSAQPYPPLQAMTRGQVEGSASRDLAQSSDQSPHHRPLEGVKVADFTNVIAGPNNGRMLAELGATVYKIDQINPLHSPTVMLEYPGESAAGKESLILDMETDQGREIMNKIVAQCDIVLANKMEAQWERMGLGRETLDKLKPGIIQLALGAHWGECADQPHHNYPGYDPVLQGVTGLMTRFGREGCPAMHGVASCVDYLCGYLGVWAGLAALYQSVVDRSALHGATTNDAQTNDAQSKPRPSDHAASSLAVAATLTQCLLQQSDEPASARGTEATGMTAGARVYQLSDGWIFAQADSDLSSDLQSLTRDAALAMLAERNVPAVPVQTCHEVSAIHEKNPTPTIHVERRGTDGYSANVFLATWFAAEEGKPLLSPHPPHQVGSDATNVLSELGYSESDIKNLIAGNIVGEPEFANSTRP</sequence>
<dbReference type="InterPro" id="IPR050509">
    <property type="entry name" value="CoA-transferase_III"/>
</dbReference>
<dbReference type="InterPro" id="IPR023606">
    <property type="entry name" value="CoA-Trfase_III_dom_1_sf"/>
</dbReference>
<dbReference type="EMBL" id="CP017641">
    <property type="protein sequence ID" value="APZ91600.1"/>
    <property type="molecule type" value="Genomic_DNA"/>
</dbReference>
<evidence type="ECO:0000256" key="1">
    <source>
        <dbReference type="SAM" id="MobiDB-lite"/>
    </source>
</evidence>
<dbReference type="PANTHER" id="PTHR48228:SF5">
    <property type="entry name" value="ALPHA-METHYLACYL-COA RACEMASE"/>
    <property type="match status" value="1"/>
</dbReference>